<proteinExistence type="inferred from homology"/>
<name>A0A212PVX0_9CHLR</name>
<dbReference type="GO" id="GO:0003723">
    <property type="term" value="F:RNA binding"/>
    <property type="evidence" value="ECO:0007669"/>
    <property type="project" value="UniProtKB-KW"/>
</dbReference>
<dbReference type="GO" id="GO:0120159">
    <property type="term" value="F:rRNA pseudouridine synthase activity"/>
    <property type="evidence" value="ECO:0007669"/>
    <property type="project" value="UniProtKB-ARBA"/>
</dbReference>
<comment type="function">
    <text evidence="6">Responsible for synthesis of pseudouridine from uracil.</text>
</comment>
<evidence type="ECO:0000256" key="4">
    <source>
        <dbReference type="PIRSR" id="PIRSR606225-1"/>
    </source>
</evidence>
<evidence type="ECO:0000256" key="5">
    <source>
        <dbReference type="PROSITE-ProRule" id="PRU00182"/>
    </source>
</evidence>
<dbReference type="NCBIfam" id="TIGR00005">
    <property type="entry name" value="rluA_subfam"/>
    <property type="match status" value="1"/>
</dbReference>
<evidence type="ECO:0000256" key="2">
    <source>
        <dbReference type="ARBA" id="ARBA00010876"/>
    </source>
</evidence>
<dbReference type="InterPro" id="IPR006224">
    <property type="entry name" value="PsdUridine_synth_RluA-like_CS"/>
</dbReference>
<dbReference type="GO" id="GO:0000455">
    <property type="term" value="P:enzyme-directed rRNA pseudouridine synthesis"/>
    <property type="evidence" value="ECO:0007669"/>
    <property type="project" value="TreeGrafter"/>
</dbReference>
<dbReference type="InParanoid" id="A0A212PVX0"/>
<dbReference type="PANTHER" id="PTHR21600">
    <property type="entry name" value="MITOCHONDRIAL RNA PSEUDOURIDINE SYNTHASE"/>
    <property type="match status" value="1"/>
</dbReference>
<feature type="domain" description="RNA-binding S4" evidence="8">
    <location>
        <begin position="17"/>
        <end position="82"/>
    </location>
</feature>
<evidence type="ECO:0000313" key="9">
    <source>
        <dbReference type="EMBL" id="SNB51050.1"/>
    </source>
</evidence>
<keyword evidence="5" id="KW-0694">RNA-binding</keyword>
<dbReference type="CDD" id="cd02869">
    <property type="entry name" value="PseudoU_synth_RluA_like"/>
    <property type="match status" value="1"/>
</dbReference>
<evidence type="ECO:0000313" key="10">
    <source>
        <dbReference type="Proteomes" id="UP000197025"/>
    </source>
</evidence>
<dbReference type="InterPro" id="IPR036986">
    <property type="entry name" value="S4_RNA-bd_sf"/>
</dbReference>
<dbReference type="CDD" id="cd00165">
    <property type="entry name" value="S4"/>
    <property type="match status" value="1"/>
</dbReference>
<keyword evidence="10" id="KW-1185">Reference proteome</keyword>
<dbReference type="Pfam" id="PF00849">
    <property type="entry name" value="PseudoU_synth_2"/>
    <property type="match status" value="1"/>
</dbReference>
<evidence type="ECO:0000259" key="8">
    <source>
        <dbReference type="SMART" id="SM00363"/>
    </source>
</evidence>
<dbReference type="AlphaFoldDB" id="A0A212PVX0"/>
<comment type="similarity">
    <text evidence="2 6">Belongs to the pseudouridine synthase RluA family.</text>
</comment>
<keyword evidence="3 6" id="KW-0413">Isomerase</keyword>
<dbReference type="FunCoup" id="A0A212PVX0">
    <property type="interactions" value="489"/>
</dbReference>
<reference evidence="10" key="1">
    <citation type="submission" date="2017-06" db="EMBL/GenBank/DDBJ databases">
        <authorList>
            <person name="Varghese N."/>
            <person name="Submissions S."/>
        </authorList>
    </citation>
    <scope>NUCLEOTIDE SEQUENCE [LARGE SCALE GENOMIC DNA]</scope>
    <source>
        <strain evidence="10">JAD2</strain>
    </source>
</reference>
<dbReference type="PROSITE" id="PS01129">
    <property type="entry name" value="PSI_RLU"/>
    <property type="match status" value="1"/>
</dbReference>
<dbReference type="Gene3D" id="3.30.2350.10">
    <property type="entry name" value="Pseudouridine synthase"/>
    <property type="match status" value="1"/>
</dbReference>
<protein>
    <recommendedName>
        <fullName evidence="6">Pseudouridine synthase</fullName>
        <ecNumber evidence="6">5.4.99.-</ecNumber>
    </recommendedName>
</protein>
<evidence type="ECO:0000256" key="1">
    <source>
        <dbReference type="ARBA" id="ARBA00000073"/>
    </source>
</evidence>
<dbReference type="InterPro" id="IPR006225">
    <property type="entry name" value="PsdUridine_synth_RluC/D"/>
</dbReference>
<comment type="catalytic activity">
    <reaction evidence="1 6">
        <text>a uridine in RNA = a pseudouridine in RNA</text>
        <dbReference type="Rhea" id="RHEA:48348"/>
        <dbReference type="Rhea" id="RHEA-COMP:12068"/>
        <dbReference type="Rhea" id="RHEA-COMP:12069"/>
        <dbReference type="ChEBI" id="CHEBI:65314"/>
        <dbReference type="ChEBI" id="CHEBI:65315"/>
    </reaction>
</comment>
<accession>A0A212PVX0</accession>
<dbReference type="InterPro" id="IPR020103">
    <property type="entry name" value="PsdUridine_synth_cat_dom_sf"/>
</dbReference>
<organism evidence="9 10">
    <name type="scientific">Thermoflexus hugenholtzii JAD2</name>
    <dbReference type="NCBI Taxonomy" id="877466"/>
    <lineage>
        <taxon>Bacteria</taxon>
        <taxon>Bacillati</taxon>
        <taxon>Chloroflexota</taxon>
        <taxon>Thermoflexia</taxon>
        <taxon>Thermoflexales</taxon>
        <taxon>Thermoflexaceae</taxon>
        <taxon>Thermoflexus</taxon>
    </lineage>
</organism>
<feature type="active site" evidence="4">
    <location>
        <position position="141"/>
    </location>
</feature>
<dbReference type="SUPFAM" id="SSF55174">
    <property type="entry name" value="Alpha-L RNA-binding motif"/>
    <property type="match status" value="1"/>
</dbReference>
<dbReference type="Pfam" id="PF01479">
    <property type="entry name" value="S4"/>
    <property type="match status" value="1"/>
</dbReference>
<dbReference type="Gene3D" id="3.10.290.10">
    <property type="entry name" value="RNA-binding S4 domain"/>
    <property type="match status" value="1"/>
</dbReference>
<dbReference type="EMBL" id="FYEK01000003">
    <property type="protein sequence ID" value="SNB51050.1"/>
    <property type="molecule type" value="Genomic_DNA"/>
</dbReference>
<dbReference type="EC" id="5.4.99.-" evidence="6"/>
<dbReference type="InterPro" id="IPR050188">
    <property type="entry name" value="RluA_PseudoU_synthase"/>
</dbReference>
<dbReference type="PROSITE" id="PS50889">
    <property type="entry name" value="S4"/>
    <property type="match status" value="1"/>
</dbReference>
<gene>
    <name evidence="9" type="ORF">SAMN02746019_00020910</name>
</gene>
<dbReference type="SMART" id="SM00363">
    <property type="entry name" value="S4"/>
    <property type="match status" value="1"/>
</dbReference>
<dbReference type="InterPro" id="IPR006145">
    <property type="entry name" value="PsdUridine_synth_RsuA/RluA"/>
</dbReference>
<evidence type="ECO:0000256" key="7">
    <source>
        <dbReference type="SAM" id="MobiDB-lite"/>
    </source>
</evidence>
<dbReference type="SUPFAM" id="SSF55120">
    <property type="entry name" value="Pseudouridine synthase"/>
    <property type="match status" value="1"/>
</dbReference>
<evidence type="ECO:0000256" key="6">
    <source>
        <dbReference type="RuleBase" id="RU362028"/>
    </source>
</evidence>
<feature type="region of interest" description="Disordered" evidence="7">
    <location>
        <begin position="309"/>
        <end position="333"/>
    </location>
</feature>
<dbReference type="PANTHER" id="PTHR21600:SF44">
    <property type="entry name" value="RIBOSOMAL LARGE SUBUNIT PSEUDOURIDINE SYNTHASE D"/>
    <property type="match status" value="1"/>
</dbReference>
<dbReference type="Proteomes" id="UP000197025">
    <property type="component" value="Unassembled WGS sequence"/>
</dbReference>
<evidence type="ECO:0000256" key="3">
    <source>
        <dbReference type="ARBA" id="ARBA00023235"/>
    </source>
</evidence>
<dbReference type="InterPro" id="IPR002942">
    <property type="entry name" value="S4_RNA-bd"/>
</dbReference>
<sequence>MSVDAMRIETFVVETADRLDRVIAARCPELSRSAAQRLIEAGHVQVNGTPIQRPAHRVRPGDRIIVHIPPPEPMDLTPEPIPLDILYEDADVLVIHKPAGMVVHPGAGHASGTLIHAVLAHCPDLKGVGGVLRPGLVHRLDKETSGVLLIAKHEPAYRFLQAQFKARTVRKVYDALVIGHPPPEGLIEAPIARDPRHRQRMAVVPTGRPARTRYRVVRTYEGRWGRYALLEVYPETGRTHQIRVHLAYVGYPVVGDPVYGRRTALPCPRLFLHARSITVRLPSRPEPVTFEAPLPADLTGVLELLENAQASAEESGGRSALPAHSSKTTTLSS</sequence>